<dbReference type="AlphaFoldDB" id="A0A8H5PHP4"/>
<dbReference type="PROSITE" id="PS00463">
    <property type="entry name" value="ZN2_CY6_FUNGAL_1"/>
    <property type="match status" value="1"/>
</dbReference>
<keyword evidence="5" id="KW-1185">Reference proteome</keyword>
<feature type="domain" description="Zn(2)-C6 fungal-type" evidence="3">
    <location>
        <begin position="571"/>
        <end position="601"/>
    </location>
</feature>
<comment type="caution">
    <text evidence="4">The sequence shown here is derived from an EMBL/GenBank/DDBJ whole genome shotgun (WGS) entry which is preliminary data.</text>
</comment>
<proteinExistence type="predicted"/>
<dbReference type="PANTHER" id="PTHR47785:SF5">
    <property type="entry name" value="ZN(II)2CYS6 TRANSCRIPTION FACTOR (EUROFUNG)"/>
    <property type="match status" value="1"/>
</dbReference>
<reference evidence="4 5" key="1">
    <citation type="submission" date="2020-05" db="EMBL/GenBank/DDBJ databases">
        <title>Identification and distribution of gene clusters putatively required for synthesis of sphingolipid metabolism inhibitors in phylogenetically diverse species of the filamentous fungus Fusarium.</title>
        <authorList>
            <person name="Kim H.-S."/>
            <person name="Busman M."/>
            <person name="Brown D.W."/>
            <person name="Divon H."/>
            <person name="Uhlig S."/>
            <person name="Proctor R.H."/>
        </authorList>
    </citation>
    <scope>NUCLEOTIDE SEQUENCE [LARGE SCALE GENOMIC DNA]</scope>
    <source>
        <strain evidence="4 5">NRRL 36939</strain>
    </source>
</reference>
<dbReference type="CDD" id="cd00067">
    <property type="entry name" value="GAL4"/>
    <property type="match status" value="1"/>
</dbReference>
<keyword evidence="1" id="KW-0539">Nucleus</keyword>
<sequence length="1119" mass="126103">MVQETSSSQLAVTMPQTFERIADDLLPKLHRCIRLPQRIVRFEKASPSFFGVEAHTVDHDINDLSSLTWGKGSDFILDFGLHMVGFLSFNLDYVGQNMDAPCRLRLTFGESPLDVTMDMNDVKTWISTAWLPDEIINIDICPQAISLPRRYSFRYLRVQIIDTSPKFKVSFSEIQCESVSAVSQDHQIEAVEFPDPLLQDIDHVSISTLRDCMQTVFEDGPRRDRRLWIGDLRLQALANYSTFRDFDLVKRCLFQFAAVRNEDGSLPACIFEKPRLTASTDYIADYDALFAAIVYDYVEASGDTETGHLLWETVLDCPKRLLCNLDPTSYVFEAERSKHFIFLDWAKGLDKSAGAHGVLLYCLKITNKLAERLDKQPPYDELIFKMTDAASSFLKDGVFVSGESQQISFASAAWLVLCEAFPPEIARKALLATLAHPDAVKPLTPYLWHHVCDALAMLGCYAECVDLIKSYWGGMVEAGADTFWECYDADNCMASPYGDDDAAGDGQGERRCPNPQSAWHPLLSRTMQPEAPIQDDTSHINKRVRLGSQPNPTDRDQSAAGQPARRRVAVACKVCRSRKTKCDSRWPVCSYCEKSNSECRYDAVDPVDRPLSHELGLRILQAVQDLAQDVKEQRTLGVAETPSLAYRPTRHSEADSLVNLTATPQSIPAPEGHIERFSEGLDSILTWNVFPQEIHPIPVDNGSLMAMPDEFPPISFPELKRLQQCYLSTVHSVNPILDVAVLDQYITKVSENGLDWTTQTCLVALVCAIGALCQDPPVETPKTHNSWDLEHTTDIAFSIWFMCNLQPLEAWRYFTMAGNSCYSAIWARESTMPSWPQSTPSGPQAIKQSIFYTAYKSEVEIRYEIPSLPGSMLEHIEDRLTFPSPPAANCVFDETIAWYYFLADIAARHLINRIVDAKVDISACPTEVQARSLLRSYEVFGSQLQDWYLSLPPEISFPPPDSAISPETNIYKRILRSRYLFIKELLCRPFVRLCLNYVLDLPSALEDDIVSIASLGLQYCAWRLKAVDRMNKLDHGLWIWIRNSTACSMILIGAARGLQFRSGTASGRLVLPEDWREIVVTFLHGLEKYSHETRGGVASCYRLVAWGLDGFQPSSPENM</sequence>
<dbReference type="SUPFAM" id="SSF48208">
    <property type="entry name" value="Six-hairpin glycosidases"/>
    <property type="match status" value="1"/>
</dbReference>
<dbReference type="GO" id="GO:0008270">
    <property type="term" value="F:zinc ion binding"/>
    <property type="evidence" value="ECO:0007669"/>
    <property type="project" value="InterPro"/>
</dbReference>
<dbReference type="Proteomes" id="UP000546213">
    <property type="component" value="Unassembled WGS sequence"/>
</dbReference>
<accession>A0A8H5PHP4</accession>
<dbReference type="InterPro" id="IPR053181">
    <property type="entry name" value="EcdB-like_regulator"/>
</dbReference>
<feature type="region of interest" description="Disordered" evidence="2">
    <location>
        <begin position="500"/>
        <end position="519"/>
    </location>
</feature>
<dbReference type="OrthoDB" id="10036721at2759"/>
<evidence type="ECO:0000256" key="1">
    <source>
        <dbReference type="ARBA" id="ARBA00023242"/>
    </source>
</evidence>
<feature type="region of interest" description="Disordered" evidence="2">
    <location>
        <begin position="544"/>
        <end position="563"/>
    </location>
</feature>
<evidence type="ECO:0000256" key="2">
    <source>
        <dbReference type="SAM" id="MobiDB-lite"/>
    </source>
</evidence>
<gene>
    <name evidence="4" type="ORF">FPCIR_3939</name>
</gene>
<dbReference type="InterPro" id="IPR001138">
    <property type="entry name" value="Zn2Cys6_DnaBD"/>
</dbReference>
<dbReference type="EMBL" id="JAAOAS010000081">
    <property type="protein sequence ID" value="KAF5596728.1"/>
    <property type="molecule type" value="Genomic_DNA"/>
</dbReference>
<dbReference type="Pfam" id="PF17389">
    <property type="entry name" value="Bac_rhamnosid6H"/>
    <property type="match status" value="1"/>
</dbReference>
<evidence type="ECO:0000313" key="4">
    <source>
        <dbReference type="EMBL" id="KAF5596728.1"/>
    </source>
</evidence>
<organism evidence="4 5">
    <name type="scientific">Fusarium pseudocircinatum</name>
    <dbReference type="NCBI Taxonomy" id="56676"/>
    <lineage>
        <taxon>Eukaryota</taxon>
        <taxon>Fungi</taxon>
        <taxon>Dikarya</taxon>
        <taxon>Ascomycota</taxon>
        <taxon>Pezizomycotina</taxon>
        <taxon>Sordariomycetes</taxon>
        <taxon>Hypocreomycetidae</taxon>
        <taxon>Hypocreales</taxon>
        <taxon>Nectriaceae</taxon>
        <taxon>Fusarium</taxon>
        <taxon>Fusarium fujikuroi species complex</taxon>
    </lineage>
</organism>
<protein>
    <recommendedName>
        <fullName evidence="3">Zn(2)-C6 fungal-type domain-containing protein</fullName>
    </recommendedName>
</protein>
<dbReference type="InterPro" id="IPR035396">
    <property type="entry name" value="Bac_rhamnosid6H"/>
</dbReference>
<dbReference type="GO" id="GO:0003824">
    <property type="term" value="F:catalytic activity"/>
    <property type="evidence" value="ECO:0007669"/>
    <property type="project" value="UniProtKB-ARBA"/>
</dbReference>
<evidence type="ECO:0000259" key="3">
    <source>
        <dbReference type="PROSITE" id="PS50048"/>
    </source>
</evidence>
<dbReference type="PANTHER" id="PTHR47785">
    <property type="entry name" value="ZN(II)2CYS6 TRANSCRIPTION FACTOR (EUROFUNG)-RELATED-RELATED"/>
    <property type="match status" value="1"/>
</dbReference>
<dbReference type="Pfam" id="PF21104">
    <property type="entry name" value="Glyco_hydro_78_N"/>
    <property type="match status" value="1"/>
</dbReference>
<dbReference type="SUPFAM" id="SSF57701">
    <property type="entry name" value="Zn2/Cys6 DNA-binding domain"/>
    <property type="match status" value="1"/>
</dbReference>
<dbReference type="Gene3D" id="4.10.240.10">
    <property type="entry name" value="Zn(2)-C6 fungal-type DNA-binding domain"/>
    <property type="match status" value="1"/>
</dbReference>
<dbReference type="GO" id="GO:0005975">
    <property type="term" value="P:carbohydrate metabolic process"/>
    <property type="evidence" value="ECO:0007669"/>
    <property type="project" value="InterPro"/>
</dbReference>
<dbReference type="CDD" id="cd12148">
    <property type="entry name" value="fungal_TF_MHR"/>
    <property type="match status" value="1"/>
</dbReference>
<dbReference type="InterPro" id="IPR008928">
    <property type="entry name" value="6-hairpin_glycosidase_sf"/>
</dbReference>
<dbReference type="SMART" id="SM00066">
    <property type="entry name" value="GAL4"/>
    <property type="match status" value="1"/>
</dbReference>
<dbReference type="Pfam" id="PF00172">
    <property type="entry name" value="Zn_clus"/>
    <property type="match status" value="1"/>
</dbReference>
<dbReference type="InterPro" id="IPR036864">
    <property type="entry name" value="Zn2-C6_fun-type_DNA-bd_sf"/>
</dbReference>
<name>A0A8H5PHP4_9HYPO</name>
<dbReference type="InterPro" id="IPR012341">
    <property type="entry name" value="6hp_glycosidase-like_sf"/>
</dbReference>
<dbReference type="GO" id="GO:0000981">
    <property type="term" value="F:DNA-binding transcription factor activity, RNA polymerase II-specific"/>
    <property type="evidence" value="ECO:0007669"/>
    <property type="project" value="InterPro"/>
</dbReference>
<evidence type="ECO:0000313" key="5">
    <source>
        <dbReference type="Proteomes" id="UP000546213"/>
    </source>
</evidence>
<dbReference type="PROSITE" id="PS50048">
    <property type="entry name" value="ZN2_CY6_FUNGAL_2"/>
    <property type="match status" value="1"/>
</dbReference>
<dbReference type="Gene3D" id="1.50.10.10">
    <property type="match status" value="1"/>
</dbReference>
<dbReference type="InterPro" id="IPR049164">
    <property type="entry name" value="Glyco_hydro_78_N"/>
</dbReference>